<evidence type="ECO:0000256" key="1">
    <source>
        <dbReference type="SAM" id="MobiDB-lite"/>
    </source>
</evidence>
<feature type="region of interest" description="Disordered" evidence="1">
    <location>
        <begin position="1"/>
        <end position="43"/>
    </location>
</feature>
<proteinExistence type="predicted"/>
<organism evidence="2 3">
    <name type="scientific">Parachlamydia acanthamoebae</name>
    <dbReference type="NCBI Taxonomy" id="83552"/>
    <lineage>
        <taxon>Bacteria</taxon>
        <taxon>Pseudomonadati</taxon>
        <taxon>Chlamydiota</taxon>
        <taxon>Chlamydiia</taxon>
        <taxon>Parachlamydiales</taxon>
        <taxon>Parachlamydiaceae</taxon>
        <taxon>Parachlamydia</taxon>
    </lineage>
</organism>
<dbReference type="Proteomes" id="UP000031307">
    <property type="component" value="Unassembled WGS sequence"/>
</dbReference>
<dbReference type="EMBL" id="JSAM01000049">
    <property type="protein sequence ID" value="KIA78011.1"/>
    <property type="molecule type" value="Genomic_DNA"/>
</dbReference>
<feature type="compositionally biased region" description="Basic and acidic residues" evidence="1">
    <location>
        <begin position="99"/>
        <end position="127"/>
    </location>
</feature>
<accession>A0A0C1C3A1</accession>
<protein>
    <submittedName>
        <fullName evidence="2">Uncharacterized protein</fullName>
    </submittedName>
</protein>
<dbReference type="RefSeq" id="WP_006340885.1">
    <property type="nucleotide sequence ID" value="NZ_BAWW01000005.1"/>
</dbReference>
<feature type="region of interest" description="Disordered" evidence="1">
    <location>
        <begin position="99"/>
        <end position="143"/>
    </location>
</feature>
<feature type="compositionally biased region" description="Polar residues" evidence="1">
    <location>
        <begin position="1"/>
        <end position="13"/>
    </location>
</feature>
<evidence type="ECO:0000313" key="2">
    <source>
        <dbReference type="EMBL" id="KIA78011.1"/>
    </source>
</evidence>
<feature type="compositionally biased region" description="Basic and acidic residues" evidence="1">
    <location>
        <begin position="20"/>
        <end position="43"/>
    </location>
</feature>
<comment type="caution">
    <text evidence="2">The sequence shown here is derived from an EMBL/GenBank/DDBJ whole genome shotgun (WGS) entry which is preliminary data.</text>
</comment>
<evidence type="ECO:0000313" key="3">
    <source>
        <dbReference type="Proteomes" id="UP000031307"/>
    </source>
</evidence>
<gene>
    <name evidence="2" type="ORF">DB43_FE00040</name>
</gene>
<dbReference type="AlphaFoldDB" id="A0A0C1C3A1"/>
<sequence length="363" mass="40495">MEVNQGNWQSNRIYQGPKQEQVEKSDVKIGSHQGEAPKAKERVSATGEEALSQISKATVDPSRWTKIKANIKKFFKGDFHVTKKIVNFLTKNKIFGHKPAADSKDLQNKKVSSEKKAEVDASKHTEPVAKTQSIRPFKPTPSQEGLKAAAENLQGVDHSNDLTEFSYGTFQQQFGKDIARMNSLKVGSERFEISGTKTDLKALISNVMQSLSKYLGSDPEVVKNTQNLMTQAMLKDILETVMKNDNCLVSGLEKHYSITEKNNQIHITFITAFELRNPEKLGDDDLPELMGYRGVKREIIVSKDALSKPIAQIESGKEKEAVDAKDLLPGAKVLDTYTKLAPPSKKTKEDIIKSLHKQLEKAK</sequence>
<name>A0A0C1C3A1_9BACT</name>
<reference evidence="2 3" key="1">
    <citation type="journal article" date="2014" name="Mol. Biol. Evol.">
        <title>Massive expansion of Ubiquitination-related gene families within the Chlamydiae.</title>
        <authorList>
            <person name="Domman D."/>
            <person name="Collingro A."/>
            <person name="Lagkouvardos I."/>
            <person name="Gehre L."/>
            <person name="Weinmaier T."/>
            <person name="Rattei T."/>
            <person name="Subtil A."/>
            <person name="Horn M."/>
        </authorList>
    </citation>
    <scope>NUCLEOTIDE SEQUENCE [LARGE SCALE GENOMIC DNA]</scope>
    <source>
        <strain evidence="2 3">OEW1</strain>
    </source>
</reference>
<dbReference type="PATRIC" id="fig|83552.4.peg.806"/>